<comment type="caution">
    <text evidence="9">The sequence shown here is derived from an EMBL/GenBank/DDBJ whole genome shotgun (WGS) entry which is preliminary data.</text>
</comment>
<dbReference type="Gene3D" id="3.40.50.300">
    <property type="entry name" value="P-loop containing nucleotide triphosphate hydrolases"/>
    <property type="match status" value="1"/>
</dbReference>
<evidence type="ECO:0000256" key="7">
    <source>
        <dbReference type="SAM" id="MobiDB-lite"/>
    </source>
</evidence>
<keyword evidence="5 8" id="KW-1133">Transmembrane helix</keyword>
<evidence type="ECO:0000313" key="10">
    <source>
        <dbReference type="Proteomes" id="UP000661077"/>
    </source>
</evidence>
<feature type="region of interest" description="Disordered" evidence="7">
    <location>
        <begin position="576"/>
        <end position="601"/>
    </location>
</feature>
<evidence type="ECO:0000256" key="3">
    <source>
        <dbReference type="ARBA" id="ARBA00022475"/>
    </source>
</evidence>
<evidence type="ECO:0000313" key="9">
    <source>
        <dbReference type="EMBL" id="MBM0105787.1"/>
    </source>
</evidence>
<feature type="transmembrane region" description="Helical" evidence="8">
    <location>
        <begin position="74"/>
        <end position="95"/>
    </location>
</feature>
<gene>
    <name evidence="9" type="ORF">JM946_13685</name>
</gene>
<feature type="transmembrane region" description="Helical" evidence="8">
    <location>
        <begin position="23"/>
        <end position="46"/>
    </location>
</feature>
<protein>
    <submittedName>
        <fullName evidence="9">Type IV secretory system conjugative DNA transfer family protein</fullName>
    </submittedName>
</protein>
<dbReference type="InterPro" id="IPR051539">
    <property type="entry name" value="T4SS-coupling_protein"/>
</dbReference>
<sequence>MDADRTQVTPGASMRARVPMAKLIGGLLIALIAAQYVAGCLLLLSLGVPVSEASPLTIARYGYWYGDVPRIGQYLWWCSGVGLAAVAGAGALALVPRRAPLHGQARFARTHEIRQAGLLTGKGLILGELRGGWPWSHRFITLPGQQGVALSAQPRSGKGVGVVIPNLLTWEDSVVCVDIKKENWTLTAGWRQAAGNEVFLFDPLAADGRTHRWNMLDYVGESLSEQIDDLQLIANMLFPDPVSGDPFWMASARSLFLGVGLYVFATPSLPRTVGEILRQGMADDEEGFSAHWRRVIQGRMKGAHPLPEQCVRALSDVIDLAPQTASSIRKTFTSRLELWANPRLDAATAASDFDLRQFRRRRMSLYIAVRPKDLHRLQPLLALLFQQTIALQTDELPEHNPELRHQLALLMDEGPALGRIPIIAQASGFTPGFNLRTLFVMQTPSQLREVYGEHGSRTLLKTLAGRIYFAPKDIEEAEELSRELGSTTVKVTSHSKPAFFASSTRRHHNLSVSEQRRALMLPQEVRDMGTDKALIFMEGIRPILARKIRYYEIPWLAARVMPPPAVAPIEPVLAATTPAGDPDAPPPASAATAHRRLRRATPEDIERIDALTLEDFDLDLSQVVFPDTAPGERVSDQDLQVAADRFIAALKGEHVGGSGGRS</sequence>
<comment type="similarity">
    <text evidence="2">Belongs to the VirD4/TraG family.</text>
</comment>
<keyword evidence="10" id="KW-1185">Reference proteome</keyword>
<evidence type="ECO:0000256" key="5">
    <source>
        <dbReference type="ARBA" id="ARBA00022989"/>
    </source>
</evidence>
<keyword evidence="6 8" id="KW-0472">Membrane</keyword>
<dbReference type="InterPro" id="IPR027417">
    <property type="entry name" value="P-loop_NTPase"/>
</dbReference>
<keyword evidence="3" id="KW-1003">Cell membrane</keyword>
<dbReference type="EMBL" id="JAEVLS010000002">
    <property type="protein sequence ID" value="MBM0105787.1"/>
    <property type="molecule type" value="Genomic_DNA"/>
</dbReference>
<evidence type="ECO:0000256" key="6">
    <source>
        <dbReference type="ARBA" id="ARBA00023136"/>
    </source>
</evidence>
<organism evidence="9 10">
    <name type="scientific">Steroidobacter gossypii</name>
    <dbReference type="NCBI Taxonomy" id="2805490"/>
    <lineage>
        <taxon>Bacteria</taxon>
        <taxon>Pseudomonadati</taxon>
        <taxon>Pseudomonadota</taxon>
        <taxon>Gammaproteobacteria</taxon>
        <taxon>Steroidobacterales</taxon>
        <taxon>Steroidobacteraceae</taxon>
        <taxon>Steroidobacter</taxon>
    </lineage>
</organism>
<dbReference type="Proteomes" id="UP000661077">
    <property type="component" value="Unassembled WGS sequence"/>
</dbReference>
<proteinExistence type="inferred from homology"/>
<dbReference type="InterPro" id="IPR003688">
    <property type="entry name" value="TraG/VirD4"/>
</dbReference>
<dbReference type="Pfam" id="PF02534">
    <property type="entry name" value="T4SS-DNA_transf"/>
    <property type="match status" value="1"/>
</dbReference>
<dbReference type="SUPFAM" id="SSF52540">
    <property type="entry name" value="P-loop containing nucleoside triphosphate hydrolases"/>
    <property type="match status" value="1"/>
</dbReference>
<dbReference type="PANTHER" id="PTHR37937">
    <property type="entry name" value="CONJUGATIVE TRANSFER: DNA TRANSPORT"/>
    <property type="match status" value="1"/>
</dbReference>
<comment type="subcellular location">
    <subcellularLocation>
        <location evidence="1">Cell membrane</location>
        <topology evidence="1">Multi-pass membrane protein</topology>
    </subcellularLocation>
</comment>
<evidence type="ECO:0000256" key="2">
    <source>
        <dbReference type="ARBA" id="ARBA00008806"/>
    </source>
</evidence>
<dbReference type="PANTHER" id="PTHR37937:SF1">
    <property type="entry name" value="CONJUGATIVE TRANSFER: DNA TRANSPORT"/>
    <property type="match status" value="1"/>
</dbReference>
<evidence type="ECO:0000256" key="8">
    <source>
        <dbReference type="SAM" id="Phobius"/>
    </source>
</evidence>
<evidence type="ECO:0000256" key="1">
    <source>
        <dbReference type="ARBA" id="ARBA00004651"/>
    </source>
</evidence>
<accession>A0ABS1WXS5</accession>
<name>A0ABS1WXS5_9GAMM</name>
<keyword evidence="4 8" id="KW-0812">Transmembrane</keyword>
<dbReference type="RefSeq" id="WP_203167809.1">
    <property type="nucleotide sequence ID" value="NZ_JAEVLS010000002.1"/>
</dbReference>
<reference evidence="9 10" key="1">
    <citation type="journal article" date="2021" name="Int. J. Syst. Evol. Microbiol.">
        <title>Steroidobacter gossypii sp. nov., isolated from soil of cotton cropping field.</title>
        <authorList>
            <person name="Huang R."/>
            <person name="Yang S."/>
            <person name="Zhen C."/>
            <person name="Liu W."/>
        </authorList>
    </citation>
    <scope>NUCLEOTIDE SEQUENCE [LARGE SCALE GENOMIC DNA]</scope>
    <source>
        <strain evidence="9 10">S1-65</strain>
    </source>
</reference>
<evidence type="ECO:0000256" key="4">
    <source>
        <dbReference type="ARBA" id="ARBA00022692"/>
    </source>
</evidence>
<dbReference type="CDD" id="cd01127">
    <property type="entry name" value="TrwB_TraG_TraD_VirD4"/>
    <property type="match status" value="1"/>
</dbReference>